<dbReference type="InterPro" id="IPR031165">
    <property type="entry name" value="GNAT_YJDJ"/>
</dbReference>
<dbReference type="PANTHER" id="PTHR31435:SF10">
    <property type="entry name" value="BSR4717 PROTEIN"/>
    <property type="match status" value="1"/>
</dbReference>
<reference evidence="2 3" key="1">
    <citation type="submission" date="2016-02" db="EMBL/GenBank/DDBJ databases">
        <authorList>
            <person name="Wen L."/>
            <person name="He K."/>
            <person name="Yang H."/>
        </authorList>
    </citation>
    <scope>NUCLEOTIDE SEQUENCE [LARGE SCALE GENOMIC DNA]</scope>
    <source>
        <strain evidence="2 3">TSA40</strain>
    </source>
</reference>
<dbReference type="RefSeq" id="WP_088708344.1">
    <property type="nucleotide sequence ID" value="NZ_LSTO01000001.1"/>
</dbReference>
<gene>
    <name evidence="2" type="ORF">AYR66_20365</name>
</gene>
<accession>A0A254TFT9</accession>
<organism evidence="2 3">
    <name type="scientific">Noviherbaspirillum denitrificans</name>
    <dbReference type="NCBI Taxonomy" id="1968433"/>
    <lineage>
        <taxon>Bacteria</taxon>
        <taxon>Pseudomonadati</taxon>
        <taxon>Pseudomonadota</taxon>
        <taxon>Betaproteobacteria</taxon>
        <taxon>Burkholderiales</taxon>
        <taxon>Oxalobacteraceae</taxon>
        <taxon>Noviherbaspirillum</taxon>
    </lineage>
</organism>
<dbReference type="AlphaFoldDB" id="A0A254TFT9"/>
<dbReference type="PROSITE" id="PS51729">
    <property type="entry name" value="GNAT_YJDJ"/>
    <property type="match status" value="1"/>
</dbReference>
<evidence type="ECO:0000313" key="3">
    <source>
        <dbReference type="Proteomes" id="UP000197535"/>
    </source>
</evidence>
<feature type="domain" description="N-acetyltransferase" evidence="1">
    <location>
        <begin position="7"/>
        <end position="93"/>
    </location>
</feature>
<dbReference type="EMBL" id="LSTO01000001">
    <property type="protein sequence ID" value="OWW21490.1"/>
    <property type="molecule type" value="Genomic_DNA"/>
</dbReference>
<proteinExistence type="predicted"/>
<dbReference type="Gene3D" id="3.40.630.30">
    <property type="match status" value="1"/>
</dbReference>
<comment type="caution">
    <text evidence="2">The sequence shown here is derived from an EMBL/GenBank/DDBJ whole genome shotgun (WGS) entry which is preliminary data.</text>
</comment>
<evidence type="ECO:0000259" key="1">
    <source>
        <dbReference type="PROSITE" id="PS51729"/>
    </source>
</evidence>
<sequence length="95" mass="10491">MHSATLRNNSDQHRYELIDNDEVVGIAEYRLDGDDIVFTHTEVGKGHDGKGYGSRLAKLALDDAVAAGHKIVARCEFIAGYIGRHPEFAEALKPR</sequence>
<dbReference type="Pfam" id="PF14542">
    <property type="entry name" value="Acetyltransf_CG"/>
    <property type="match status" value="1"/>
</dbReference>
<evidence type="ECO:0000313" key="2">
    <source>
        <dbReference type="EMBL" id="OWW21490.1"/>
    </source>
</evidence>
<protein>
    <recommendedName>
        <fullName evidence="1">N-acetyltransferase domain-containing protein</fullName>
    </recommendedName>
</protein>
<keyword evidence="3" id="KW-1185">Reference proteome</keyword>
<dbReference type="SUPFAM" id="SSF55729">
    <property type="entry name" value="Acyl-CoA N-acyltransferases (Nat)"/>
    <property type="match status" value="1"/>
</dbReference>
<dbReference type="InterPro" id="IPR016181">
    <property type="entry name" value="Acyl_CoA_acyltransferase"/>
</dbReference>
<dbReference type="InterPro" id="IPR045057">
    <property type="entry name" value="Gcn5-rel_NAT"/>
</dbReference>
<dbReference type="Proteomes" id="UP000197535">
    <property type="component" value="Unassembled WGS sequence"/>
</dbReference>
<dbReference type="PANTHER" id="PTHR31435">
    <property type="entry name" value="PROTEIN NATD1"/>
    <property type="match status" value="1"/>
</dbReference>
<dbReference type="OrthoDB" id="9813275at2"/>
<name>A0A254TFT9_9BURK</name>